<dbReference type="Proteomes" id="UP001304298">
    <property type="component" value="Unassembled WGS sequence"/>
</dbReference>
<gene>
    <name evidence="2" type="ORF">VA596_12955</name>
</gene>
<dbReference type="Pfam" id="PF04738">
    <property type="entry name" value="Lant_dehydr_N"/>
    <property type="match status" value="1"/>
</dbReference>
<accession>A0ABU5R2M7</accession>
<dbReference type="RefSeq" id="WP_323326599.1">
    <property type="nucleotide sequence ID" value="NZ_JAYFSI010000002.1"/>
</dbReference>
<evidence type="ECO:0000313" key="2">
    <source>
        <dbReference type="EMBL" id="MEA5360448.1"/>
    </source>
</evidence>
<sequence>MNDVRLGERWRLWSQFALRGPGFPAAGVLRLAPEGLAGDADKFPAGTVLSGPDWDAFAAEFADTARETSGELQRIAAQPAFRAAVAWQNRPVLDSGIDPFIAWTPEAGRTSRHRDREGLVAHYWERFCVKNDSIGFFGPVGWGSWDPDAHGVEVDPGTGLISAANLYFSSWAVDTLAKTLDADEALREWTAPRRVPFVRIAGDTVVVPGRPPQPLSPDERRVLEACDGVRPARDLARELGDGTIADLTELARRRWIVWKLEVPADAHPERYLRTWLNRVEDPEARERGLTGLDLLERGRERIRAVGEGDTADADALSEAMSALERDFTELTDTAGTRAKGAKTAPCRALVFQDCVRATRARLGPGVLGTVAPLDLLLTSATWMTSALGRRVMDRVRPVFERLRAAGPVDLAALWFACMPILHGDAVTDAEAIQHEFQRRWREILDVPSDASRIRRRGADISGAVEAAFAAPRTGWGTARYMSPDLLFAGDTEAVARDDFEVVLGELHLAANTISFSVFVNQHPAPGELLDETGRDFPQPRLFPLLAKEHKARLSARIRQSLVREQDYYVGLVDHTVDPSRPRTVLGADVAVEDRDGDLEVVLPDGARFALVEVFAHVLTTLAMDLFRLLPEGDHAPRITIDRMVVARETWRRPATDLAFATDKDEARRFVRARQWREELELPRFVFVVSPTEPRPFYVDFDSPVYVNILAKAVRRLARQDPEARLTITEMLPTPDQTWLTDDEGRAYTAELRLVAVDQAP</sequence>
<keyword evidence="3" id="KW-1185">Reference proteome</keyword>
<proteinExistence type="predicted"/>
<evidence type="ECO:0000313" key="3">
    <source>
        <dbReference type="Proteomes" id="UP001304298"/>
    </source>
</evidence>
<protein>
    <submittedName>
        <fullName evidence="2">Lantibiotic dehydratase</fullName>
    </submittedName>
</protein>
<evidence type="ECO:0000259" key="1">
    <source>
        <dbReference type="Pfam" id="PF04738"/>
    </source>
</evidence>
<dbReference type="InterPro" id="IPR006827">
    <property type="entry name" value="Lant_deHydtase_N"/>
</dbReference>
<comment type="caution">
    <text evidence="2">The sequence shown here is derived from an EMBL/GenBank/DDBJ whole genome shotgun (WGS) entry which is preliminary data.</text>
</comment>
<organism evidence="2 3">
    <name type="scientific">Amycolatopsis heterodermiae</name>
    <dbReference type="NCBI Taxonomy" id="3110235"/>
    <lineage>
        <taxon>Bacteria</taxon>
        <taxon>Bacillati</taxon>
        <taxon>Actinomycetota</taxon>
        <taxon>Actinomycetes</taxon>
        <taxon>Pseudonocardiales</taxon>
        <taxon>Pseudonocardiaceae</taxon>
        <taxon>Amycolatopsis</taxon>
    </lineage>
</organism>
<reference evidence="2 3" key="1">
    <citation type="submission" date="2023-12" db="EMBL/GenBank/DDBJ databases">
        <title>Amycolatopsis sp. V23-08.</title>
        <authorList>
            <person name="Somphong A."/>
        </authorList>
    </citation>
    <scope>NUCLEOTIDE SEQUENCE [LARGE SCALE GENOMIC DNA]</scope>
    <source>
        <strain evidence="2 3">V23-08</strain>
    </source>
</reference>
<name>A0ABU5R2M7_9PSEU</name>
<dbReference type="EMBL" id="JAYFSI010000002">
    <property type="protein sequence ID" value="MEA5360448.1"/>
    <property type="molecule type" value="Genomic_DNA"/>
</dbReference>
<feature type="domain" description="Lantibiotic dehydratase N-terminal" evidence="1">
    <location>
        <begin position="77"/>
        <end position="709"/>
    </location>
</feature>